<accession>A0A7J6LRS9</accession>
<comment type="caution">
    <text evidence="2">The sequence shown here is derived from an EMBL/GenBank/DDBJ whole genome shotgun (WGS) entry which is preliminary data.</text>
</comment>
<dbReference type="AlphaFoldDB" id="A0A7J6LRS9"/>
<evidence type="ECO:0000313" key="2">
    <source>
        <dbReference type="EMBL" id="KAF4661846.1"/>
    </source>
</evidence>
<dbReference type="Proteomes" id="UP000591131">
    <property type="component" value="Unassembled WGS sequence"/>
</dbReference>
<keyword evidence="3" id="KW-1185">Reference proteome</keyword>
<dbReference type="OrthoDB" id="10267546at2759"/>
<organism evidence="2 3">
    <name type="scientific">Perkinsus chesapeaki</name>
    <name type="common">Clam parasite</name>
    <name type="synonym">Perkinsus andrewsi</name>
    <dbReference type="NCBI Taxonomy" id="330153"/>
    <lineage>
        <taxon>Eukaryota</taxon>
        <taxon>Sar</taxon>
        <taxon>Alveolata</taxon>
        <taxon>Perkinsozoa</taxon>
        <taxon>Perkinsea</taxon>
        <taxon>Perkinsida</taxon>
        <taxon>Perkinsidae</taxon>
        <taxon>Perkinsus</taxon>
    </lineage>
</organism>
<dbReference type="EMBL" id="JAAPAO010000364">
    <property type="protein sequence ID" value="KAF4661846.1"/>
    <property type="molecule type" value="Genomic_DNA"/>
</dbReference>
<reference evidence="2 3" key="1">
    <citation type="submission" date="2020-04" db="EMBL/GenBank/DDBJ databases">
        <title>Perkinsus chesapeaki whole genome sequence.</title>
        <authorList>
            <person name="Bogema D.R."/>
        </authorList>
    </citation>
    <scope>NUCLEOTIDE SEQUENCE [LARGE SCALE GENOMIC DNA]</scope>
    <source>
        <strain evidence="2">ATCC PRA-425</strain>
    </source>
</reference>
<feature type="region of interest" description="Disordered" evidence="1">
    <location>
        <begin position="369"/>
        <end position="414"/>
    </location>
</feature>
<evidence type="ECO:0000313" key="3">
    <source>
        <dbReference type="Proteomes" id="UP000591131"/>
    </source>
</evidence>
<evidence type="ECO:0000256" key="1">
    <source>
        <dbReference type="SAM" id="MobiDB-lite"/>
    </source>
</evidence>
<proteinExistence type="predicted"/>
<gene>
    <name evidence="2" type="ORF">FOL47_006522</name>
</gene>
<sequence>MSSIGLSTSDRRVDCLMDEQRRFIKDVTAWIDSLRGRLTSLERARPSSDEAHLDSLRQRVAEMENETLALRRSSRDYVTVNSLEKRLNEVEKRRPERTLFPKHVCRCRDAVPSSGGYLSVEDPIYRSLCSRLEDLEMSSLRRTDRHFIEDCAKSVIGQTETERSALVKRIERLDKAMKILQADSVKMDRCDVLESRIGKLEMGRVHEKDEQFQLADRHNLNFRFDALREGLSSHILRVIEVLKNDIYKQVDGSIQSYVANLEQSLSDALLSERRLFNENIDARVEEMVKNLSERLKEDTRLLREECLKGVDEMLSASIAGKVGSPRSVIVETQESKHADKIVDEPKMPITEPEESNNEELQFAQTPLIMKSEVAVVEDENSSQSESISDDEASVHDPDALLAELGNDWDNESDT</sequence>
<name>A0A7J6LRS9_PERCH</name>
<protein>
    <submittedName>
        <fullName evidence="2">Uncharacterized protein</fullName>
    </submittedName>
</protein>